<dbReference type="NCBIfam" id="NF006683">
    <property type="entry name" value="PRK09229.1-4"/>
    <property type="match status" value="1"/>
</dbReference>
<evidence type="ECO:0000256" key="3">
    <source>
        <dbReference type="ARBA" id="ARBA00022801"/>
    </source>
</evidence>
<dbReference type="EC" id="3.5.3.13" evidence="7"/>
<dbReference type="Pfam" id="PF01979">
    <property type="entry name" value="Amidohydro_1"/>
    <property type="match status" value="1"/>
</dbReference>
<evidence type="ECO:0000313" key="8">
    <source>
        <dbReference type="Proteomes" id="UP000469011"/>
    </source>
</evidence>
<dbReference type="InterPro" id="IPR051607">
    <property type="entry name" value="Metallo-dep_hydrolases"/>
</dbReference>
<dbReference type="GO" id="GO:0019239">
    <property type="term" value="F:deaminase activity"/>
    <property type="evidence" value="ECO:0007669"/>
    <property type="project" value="TreeGrafter"/>
</dbReference>
<proteinExistence type="predicted"/>
<dbReference type="Pfam" id="PF22429">
    <property type="entry name" value="HutF_N"/>
    <property type="match status" value="1"/>
</dbReference>
<dbReference type="NCBIfam" id="TIGR02022">
    <property type="entry name" value="hutF"/>
    <property type="match status" value="1"/>
</dbReference>
<evidence type="ECO:0000259" key="5">
    <source>
        <dbReference type="Pfam" id="PF01979"/>
    </source>
</evidence>
<dbReference type="EMBL" id="JAAAMG010000007">
    <property type="protein sequence ID" value="NDW04946.1"/>
    <property type="molecule type" value="Genomic_DNA"/>
</dbReference>
<feature type="domain" description="Amidohydrolase-related" evidence="5">
    <location>
        <begin position="48"/>
        <end position="426"/>
    </location>
</feature>
<dbReference type="Gene3D" id="2.30.40.10">
    <property type="entry name" value="Urease, subunit C, domain 1"/>
    <property type="match status" value="1"/>
</dbReference>
<dbReference type="GO" id="GO:0005829">
    <property type="term" value="C:cytosol"/>
    <property type="evidence" value="ECO:0007669"/>
    <property type="project" value="TreeGrafter"/>
</dbReference>
<dbReference type="SUPFAM" id="SSF51338">
    <property type="entry name" value="Composite domain of metallo-dependent hydrolases"/>
    <property type="match status" value="1"/>
</dbReference>
<dbReference type="AlphaFoldDB" id="A0A6N9T4F4"/>
<protein>
    <submittedName>
        <fullName evidence="7">Formimidoylglutamate deiminase</fullName>
        <ecNumber evidence="7">3.5.3.13</ecNumber>
    </submittedName>
</protein>
<comment type="caution">
    <text evidence="7">The sequence shown here is derived from an EMBL/GenBank/DDBJ whole genome shotgun (WGS) entry which is preliminary data.</text>
</comment>
<accession>A0A6N9T4F4</accession>
<sequence length="455" mass="48268">MTETTIFAENALLPEGFAANCRITIAGTRIRSVEVGAAPMPGDERVAILIPGMANLHSHAFQRAMAGLAEIRGPGHDTFWTWRDIMYRVALALSPEEIEAVAAQLYAEMLEGGFTRVGEFHYLHHHPDGAPYDDVARLAVAVSSAAADSGIGMTLIPVLYAHSDFGGAEPTAGQRRFINDREGFARLVEASETAIAALPESRLAVAAHSLRAATPEELAFTAALRPDAPFHMHISEQVKEVEDCLAWSGQRPLEWLLDHAAVDPRWCLIHATHMSETETRRLAATGAVAGLCPVTEANLGDGFFNAPEFVAAGGTLGLGSDSNILVGVAAELRQLEYAQRLNRRARNVLAPHGASNGRTIFAAALAGGARATGIGTAGLMPGAIADLVSLATDHPALVGRSGDRILDAFVFGASSSPIDKVWALGQKRVEGGRHVDGEAIFARFRAATATLAERI</sequence>
<dbReference type="GO" id="GO:0050416">
    <property type="term" value="F:formimidoylglutamate deiminase activity"/>
    <property type="evidence" value="ECO:0007669"/>
    <property type="project" value="UniProtKB-EC"/>
</dbReference>
<feature type="domain" description="Formimidoylglutamate deiminase N-terminal" evidence="6">
    <location>
        <begin position="4"/>
        <end position="45"/>
    </location>
</feature>
<reference evidence="7 8" key="1">
    <citation type="submission" date="2020-01" db="EMBL/GenBank/DDBJ databases">
        <title>Jiella pacifica sp. nov.</title>
        <authorList>
            <person name="Xue Z."/>
            <person name="Zhu S."/>
            <person name="Chen J."/>
            <person name="Yang J."/>
        </authorList>
    </citation>
    <scope>NUCLEOTIDE SEQUENCE [LARGE SCALE GENOMIC DNA]</scope>
    <source>
        <strain evidence="7 8">40Bstr34</strain>
    </source>
</reference>
<evidence type="ECO:0000256" key="1">
    <source>
        <dbReference type="ARBA" id="ARBA00001947"/>
    </source>
</evidence>
<dbReference type="NCBIfam" id="NF006681">
    <property type="entry name" value="PRK09229.1-2"/>
    <property type="match status" value="1"/>
</dbReference>
<dbReference type="Proteomes" id="UP000469011">
    <property type="component" value="Unassembled WGS sequence"/>
</dbReference>
<dbReference type="NCBIfam" id="NF006684">
    <property type="entry name" value="PRK09229.1-5"/>
    <property type="match status" value="1"/>
</dbReference>
<dbReference type="InterPro" id="IPR011059">
    <property type="entry name" value="Metal-dep_hydrolase_composite"/>
</dbReference>
<dbReference type="SUPFAM" id="SSF51556">
    <property type="entry name" value="Metallo-dependent hydrolases"/>
    <property type="match status" value="1"/>
</dbReference>
<organism evidence="7 8">
    <name type="scientific">Jiella pacifica</name>
    <dbReference type="NCBI Taxonomy" id="2696469"/>
    <lineage>
        <taxon>Bacteria</taxon>
        <taxon>Pseudomonadati</taxon>
        <taxon>Pseudomonadota</taxon>
        <taxon>Alphaproteobacteria</taxon>
        <taxon>Hyphomicrobiales</taxon>
        <taxon>Aurantimonadaceae</taxon>
        <taxon>Jiella</taxon>
    </lineage>
</organism>
<gene>
    <name evidence="7" type="ORF">GTK09_10935</name>
</gene>
<keyword evidence="8" id="KW-1185">Reference proteome</keyword>
<evidence type="ECO:0000256" key="4">
    <source>
        <dbReference type="ARBA" id="ARBA00022833"/>
    </source>
</evidence>
<dbReference type="InterPro" id="IPR010252">
    <property type="entry name" value="HutF"/>
</dbReference>
<dbReference type="PANTHER" id="PTHR11271">
    <property type="entry name" value="GUANINE DEAMINASE"/>
    <property type="match status" value="1"/>
</dbReference>
<keyword evidence="4" id="KW-0862">Zinc</keyword>
<dbReference type="GO" id="GO:0046872">
    <property type="term" value="F:metal ion binding"/>
    <property type="evidence" value="ECO:0007669"/>
    <property type="project" value="UniProtKB-KW"/>
</dbReference>
<evidence type="ECO:0000313" key="7">
    <source>
        <dbReference type="EMBL" id="NDW04946.1"/>
    </source>
</evidence>
<dbReference type="RefSeq" id="WP_163463189.1">
    <property type="nucleotide sequence ID" value="NZ_JAAAMG010000007.1"/>
</dbReference>
<dbReference type="Gene3D" id="3.20.20.140">
    <property type="entry name" value="Metal-dependent hydrolases"/>
    <property type="match status" value="1"/>
</dbReference>
<keyword evidence="2" id="KW-0479">Metal-binding</keyword>
<evidence type="ECO:0000259" key="6">
    <source>
        <dbReference type="Pfam" id="PF22429"/>
    </source>
</evidence>
<evidence type="ECO:0000256" key="2">
    <source>
        <dbReference type="ARBA" id="ARBA00022723"/>
    </source>
</evidence>
<dbReference type="InterPro" id="IPR032466">
    <property type="entry name" value="Metal_Hydrolase"/>
</dbReference>
<dbReference type="InterPro" id="IPR006680">
    <property type="entry name" value="Amidohydro-rel"/>
</dbReference>
<keyword evidence="3 7" id="KW-0378">Hydrolase</keyword>
<comment type="cofactor">
    <cofactor evidence="1">
        <name>Zn(2+)</name>
        <dbReference type="ChEBI" id="CHEBI:29105"/>
    </cofactor>
</comment>
<dbReference type="PANTHER" id="PTHR11271:SF48">
    <property type="entry name" value="AMIDOHYDROLASE-RELATED DOMAIN-CONTAINING PROTEIN"/>
    <property type="match status" value="1"/>
</dbReference>
<name>A0A6N9T4F4_9HYPH</name>
<dbReference type="InterPro" id="IPR055156">
    <property type="entry name" value="HutF-like_N"/>
</dbReference>